<dbReference type="InterPro" id="IPR012910">
    <property type="entry name" value="Plug_dom"/>
</dbReference>
<comment type="subcellular location">
    <subcellularLocation>
        <location evidence="1 7">Cell outer membrane</location>
        <topology evidence="1 7">Multi-pass membrane protein</topology>
    </subcellularLocation>
</comment>
<dbReference type="InterPro" id="IPR023997">
    <property type="entry name" value="TonB-dep_OMP_SusC/RagA_CS"/>
</dbReference>
<dbReference type="InterPro" id="IPR037066">
    <property type="entry name" value="Plug_dom_sf"/>
</dbReference>
<sequence>MLFYGFVQAQSVSGTVTDGNVPLPGASVLVKGTTNGTQTDFDGNYSLSDVSSTDQIIFSYIGMVSQTITVGEQRTINVVLEESLEALEEVVVVGYGTQKKTLVTGAGVNVKGDDLASLNTGTAMEALQGIAAGVSVTRNNGQPGAGTRVTIRGLGTIGNSNPLFIVDGVAVGDINYLNPSDIASVDVLKDAASSAIYGSRAANGVVLVTTVKGRKNSAAKITYDGYYGFQKIYKNLDPLNAQEYMYFMDEGRVNDGLEPFDWQSILTNNSWLNDNYAGLGTQLGEDVWSRLQNGWEGTNWINEMATKNATIESHAVNITGGSEDITYSAGASYFNQRGILGGDIIDAGYKRLTTRLNTEIILRKNSEHSIITIGENLTYTNTENRSAATGNIYWNDLHNALVQNPLMPAYWQPAIDNNVNEFGYTPTLDGWNTGQTNPLAVMYYRNNYNYNKGNSLVGNVFVEIEPYKDLKLRSSYGINAWFGHSRSMNPTYNLGVLYQDYVDGATQSQYIGNNQTWTTTLSYKRQLGDHKIDALIGTELYQDQLNNNISASKSNLLFPGDPKYAYLNNTQSPESISDISASGADWAAGGGAILSYMARAQYNYKEKYLFTAIMRADGSSNFAEDNRWGYFPSVSAGWVLTEEDFIGSSDILNFAKLRASWGQNGNQSIPNFIYSSQITYAFPGYFFGDTKPVSGPTAYPERVTNPDIKWETSEQLDLGFDARFFDSKLNLAFDYYKKTTKDWLVEAPALGTSGALPPYINGGDIENSGVELVLGWNDNSHDFKYGVTVSGAYNKNEVTKIANSDGIIHGPSNVLAQGTSEVSRVEVGKPIGYFYGYKTAGILQNQDEVDAYVGPSGAPYFDDQRPGDVRFVDQNADGVIDENDKIMLGNPNPDVELGLQLNFEYKGFYANTTLTGKFGMQIMQSYRSFADSFKQNYTSGIFNRWHGEGTSNTLPRLTYGSNRNTNFISDIYMHDADYLRINNLTVGYDFTKVLEKITAISSLKMYMSVNNLHTFTGYNGMDPDVRFSGDDENYSWASGIDLGLYPLPRTVMFGLNMGF</sequence>
<dbReference type="EMBL" id="JABTCF010000010">
    <property type="protein sequence ID" value="MBD0779164.1"/>
    <property type="molecule type" value="Genomic_DNA"/>
</dbReference>
<dbReference type="InterPro" id="IPR023996">
    <property type="entry name" value="TonB-dep_OMP_SusC/RagA"/>
</dbReference>
<evidence type="ECO:0000256" key="5">
    <source>
        <dbReference type="ARBA" id="ARBA00023136"/>
    </source>
</evidence>
<reference evidence="9" key="1">
    <citation type="submission" date="2020-05" db="EMBL/GenBank/DDBJ databases">
        <title>The draft genome sequence of Maribacter sp. ANRC-HE7.</title>
        <authorList>
            <person name="Mu L."/>
        </authorList>
    </citation>
    <scope>NUCLEOTIDE SEQUENCE</scope>
    <source>
        <strain evidence="9">ANRC-HE7</strain>
    </source>
</reference>
<evidence type="ECO:0000259" key="8">
    <source>
        <dbReference type="Pfam" id="PF07715"/>
    </source>
</evidence>
<keyword evidence="10" id="KW-1185">Reference proteome</keyword>
<gene>
    <name evidence="9" type="ORF">HPE56_15295</name>
</gene>
<keyword evidence="5 7" id="KW-0472">Membrane</keyword>
<proteinExistence type="inferred from homology"/>
<evidence type="ECO:0000256" key="4">
    <source>
        <dbReference type="ARBA" id="ARBA00022692"/>
    </source>
</evidence>
<evidence type="ECO:0000313" key="10">
    <source>
        <dbReference type="Proteomes" id="UP001166021"/>
    </source>
</evidence>
<organism evidence="9 10">
    <name type="scientific">Maribacter aquimaris</name>
    <dbReference type="NCBI Taxonomy" id="2737171"/>
    <lineage>
        <taxon>Bacteria</taxon>
        <taxon>Pseudomonadati</taxon>
        <taxon>Bacteroidota</taxon>
        <taxon>Flavobacteriia</taxon>
        <taxon>Flavobacteriales</taxon>
        <taxon>Flavobacteriaceae</taxon>
        <taxon>Maribacter</taxon>
    </lineage>
</organism>
<dbReference type="Pfam" id="PF13715">
    <property type="entry name" value="CarbopepD_reg_2"/>
    <property type="match status" value="1"/>
</dbReference>
<dbReference type="SUPFAM" id="SSF56935">
    <property type="entry name" value="Porins"/>
    <property type="match status" value="1"/>
</dbReference>
<dbReference type="Proteomes" id="UP001166021">
    <property type="component" value="Unassembled WGS sequence"/>
</dbReference>
<accession>A0ABR7V5D4</accession>
<name>A0ABR7V5D4_9FLAO</name>
<keyword evidence="6 7" id="KW-0998">Cell outer membrane</keyword>
<evidence type="ECO:0000256" key="6">
    <source>
        <dbReference type="ARBA" id="ARBA00023237"/>
    </source>
</evidence>
<comment type="similarity">
    <text evidence="7">Belongs to the TonB-dependent receptor family.</text>
</comment>
<dbReference type="Pfam" id="PF07715">
    <property type="entry name" value="Plug"/>
    <property type="match status" value="1"/>
</dbReference>
<dbReference type="Gene3D" id="2.170.130.10">
    <property type="entry name" value="TonB-dependent receptor, plug domain"/>
    <property type="match status" value="1"/>
</dbReference>
<dbReference type="Gene3D" id="2.40.170.20">
    <property type="entry name" value="TonB-dependent receptor, beta-barrel domain"/>
    <property type="match status" value="1"/>
</dbReference>
<evidence type="ECO:0000256" key="7">
    <source>
        <dbReference type="PROSITE-ProRule" id="PRU01360"/>
    </source>
</evidence>
<keyword evidence="3 7" id="KW-1134">Transmembrane beta strand</keyword>
<dbReference type="InterPro" id="IPR008969">
    <property type="entry name" value="CarboxyPept-like_regulatory"/>
</dbReference>
<keyword evidence="4 7" id="KW-0812">Transmembrane</keyword>
<protein>
    <submittedName>
        <fullName evidence="9">TonB-dependent receptor</fullName>
    </submittedName>
</protein>
<keyword evidence="9" id="KW-0675">Receptor</keyword>
<feature type="domain" description="TonB-dependent receptor plug" evidence="8">
    <location>
        <begin position="109"/>
        <end position="205"/>
    </location>
</feature>
<evidence type="ECO:0000256" key="2">
    <source>
        <dbReference type="ARBA" id="ARBA00022448"/>
    </source>
</evidence>
<evidence type="ECO:0000313" key="9">
    <source>
        <dbReference type="EMBL" id="MBD0779164.1"/>
    </source>
</evidence>
<evidence type="ECO:0000256" key="1">
    <source>
        <dbReference type="ARBA" id="ARBA00004571"/>
    </source>
</evidence>
<dbReference type="NCBIfam" id="TIGR04056">
    <property type="entry name" value="OMP_RagA_SusC"/>
    <property type="match status" value="1"/>
</dbReference>
<comment type="caution">
    <text evidence="9">The sequence shown here is derived from an EMBL/GenBank/DDBJ whole genome shotgun (WGS) entry which is preliminary data.</text>
</comment>
<keyword evidence="2 7" id="KW-0813">Transport</keyword>
<dbReference type="NCBIfam" id="TIGR04057">
    <property type="entry name" value="SusC_RagA_signa"/>
    <property type="match status" value="1"/>
</dbReference>
<dbReference type="Gene3D" id="2.60.40.1120">
    <property type="entry name" value="Carboxypeptidase-like, regulatory domain"/>
    <property type="match status" value="1"/>
</dbReference>
<evidence type="ECO:0000256" key="3">
    <source>
        <dbReference type="ARBA" id="ARBA00022452"/>
    </source>
</evidence>
<dbReference type="PROSITE" id="PS52016">
    <property type="entry name" value="TONB_DEPENDENT_REC_3"/>
    <property type="match status" value="1"/>
</dbReference>
<dbReference type="SUPFAM" id="SSF49464">
    <property type="entry name" value="Carboxypeptidase regulatory domain-like"/>
    <property type="match status" value="1"/>
</dbReference>
<dbReference type="InterPro" id="IPR036942">
    <property type="entry name" value="Beta-barrel_TonB_sf"/>
</dbReference>
<dbReference type="InterPro" id="IPR039426">
    <property type="entry name" value="TonB-dep_rcpt-like"/>
</dbReference>